<evidence type="ECO:0000313" key="2">
    <source>
        <dbReference type="Proteomes" id="UP001140234"/>
    </source>
</evidence>
<comment type="caution">
    <text evidence="1">The sequence shown here is derived from an EMBL/GenBank/DDBJ whole genome shotgun (WGS) entry which is preliminary data.</text>
</comment>
<organism evidence="1 2">
    <name type="scientific">Coemansia nantahalensis</name>
    <dbReference type="NCBI Taxonomy" id="2789366"/>
    <lineage>
        <taxon>Eukaryota</taxon>
        <taxon>Fungi</taxon>
        <taxon>Fungi incertae sedis</taxon>
        <taxon>Zoopagomycota</taxon>
        <taxon>Kickxellomycotina</taxon>
        <taxon>Kickxellomycetes</taxon>
        <taxon>Kickxellales</taxon>
        <taxon>Kickxellaceae</taxon>
        <taxon>Coemansia</taxon>
    </lineage>
</organism>
<sequence length="283" mass="30686">MDPYAHNFSTHEQTNGPRPSVYAHGMQGHPGCASAAYNRSPSSMRRPSWQSAGDGMPSGLAPTAENTPTNRIVDGLLQSLLDGVKPFLLSMALSALHHYKNRNAEVLTRYNDSKYSRYRDNILFCLEAYQFMRVNGVSNPKRSAPAAERRPQGADQRSRGLGGQAREPMGWAGELDDYWAVPRDEAAHYYSVFYGRRAGLASADARMMGAAAAVWALNSGQDPQRAHPAAGSAPQEAVMERALDEAEALLAHKASVAALGPDDNIDIVGRYALATVIDTLATR</sequence>
<dbReference type="Proteomes" id="UP001140234">
    <property type="component" value="Unassembled WGS sequence"/>
</dbReference>
<reference evidence="1" key="1">
    <citation type="submission" date="2022-07" db="EMBL/GenBank/DDBJ databases">
        <title>Phylogenomic reconstructions and comparative analyses of Kickxellomycotina fungi.</title>
        <authorList>
            <person name="Reynolds N.K."/>
            <person name="Stajich J.E."/>
            <person name="Barry K."/>
            <person name="Grigoriev I.V."/>
            <person name="Crous P."/>
            <person name="Smith M.E."/>
        </authorList>
    </citation>
    <scope>NUCLEOTIDE SEQUENCE</scope>
    <source>
        <strain evidence="1">CBS 109366</strain>
    </source>
</reference>
<name>A0ACC1JW19_9FUNG</name>
<proteinExistence type="predicted"/>
<protein>
    <submittedName>
        <fullName evidence="1">Uncharacterized protein</fullName>
    </submittedName>
</protein>
<dbReference type="EMBL" id="JANBUJ010001137">
    <property type="protein sequence ID" value="KAJ2768579.1"/>
    <property type="molecule type" value="Genomic_DNA"/>
</dbReference>
<keyword evidence="2" id="KW-1185">Reference proteome</keyword>
<accession>A0ACC1JW19</accession>
<evidence type="ECO:0000313" key="1">
    <source>
        <dbReference type="EMBL" id="KAJ2768579.1"/>
    </source>
</evidence>
<gene>
    <name evidence="1" type="ORF">IWQ57_003476</name>
</gene>